<keyword evidence="3" id="KW-1133">Transmembrane helix</keyword>
<comment type="subcellular location">
    <subcellularLocation>
        <location evidence="1">Cell envelope</location>
    </subcellularLocation>
</comment>
<dbReference type="InterPro" id="IPR013378">
    <property type="entry name" value="InlB-like_B-rpt"/>
</dbReference>
<dbReference type="AlphaFoldDB" id="A0A484F6C7"/>
<reference evidence="4 5" key="1">
    <citation type="submission" date="2019-03" db="EMBL/GenBank/DDBJ databases">
        <title>Genomic Encyclopedia of Type Strains, Phase IV (KMG-IV): sequencing the most valuable type-strain genomes for metagenomic binning, comparative biology and taxonomic classification.</title>
        <authorList>
            <person name="Goeker M."/>
        </authorList>
    </citation>
    <scope>NUCLEOTIDE SEQUENCE [LARGE SCALE GENOMIC DNA]</scope>
    <source>
        <strain evidence="4 5">DSM 13328</strain>
    </source>
</reference>
<dbReference type="RefSeq" id="WP_133516904.1">
    <property type="nucleotide sequence ID" value="NZ_SNYS01000006.1"/>
</dbReference>
<evidence type="ECO:0000256" key="2">
    <source>
        <dbReference type="SAM" id="MobiDB-lite"/>
    </source>
</evidence>
<gene>
    <name evidence="4" type="ORF">C7391_0417</name>
</gene>
<comment type="caution">
    <text evidence="4">The sequence shown here is derived from an EMBL/GenBank/DDBJ whole genome shotgun (WGS) entry which is preliminary data.</text>
</comment>
<evidence type="ECO:0000256" key="3">
    <source>
        <dbReference type="SAM" id="Phobius"/>
    </source>
</evidence>
<evidence type="ECO:0000313" key="4">
    <source>
        <dbReference type="EMBL" id="TDQ70082.1"/>
    </source>
</evidence>
<evidence type="ECO:0000256" key="1">
    <source>
        <dbReference type="ARBA" id="ARBA00004196"/>
    </source>
</evidence>
<dbReference type="Gene3D" id="2.60.40.4270">
    <property type="entry name" value="Listeria-Bacteroides repeat domain"/>
    <property type="match status" value="4"/>
</dbReference>
<feature type="transmembrane region" description="Helical" evidence="3">
    <location>
        <begin position="536"/>
        <end position="557"/>
    </location>
</feature>
<protein>
    <submittedName>
        <fullName evidence="4">Putative repeat protein (TIGR02543 family)</fullName>
    </submittedName>
</protein>
<dbReference type="Proteomes" id="UP000294855">
    <property type="component" value="Unassembled WGS sequence"/>
</dbReference>
<dbReference type="InterPro" id="IPR042229">
    <property type="entry name" value="Listeria/Bacterioides_rpt_sf"/>
</dbReference>
<accession>A0A484F6C7</accession>
<organism evidence="4 5">
    <name type="scientific">Methanimicrococcus blatticola</name>
    <dbReference type="NCBI Taxonomy" id="91560"/>
    <lineage>
        <taxon>Archaea</taxon>
        <taxon>Methanobacteriati</taxon>
        <taxon>Methanobacteriota</taxon>
        <taxon>Stenosarchaea group</taxon>
        <taxon>Methanomicrobia</taxon>
        <taxon>Methanosarcinales</taxon>
        <taxon>Methanosarcinaceae</taxon>
        <taxon>Methanimicrococcus</taxon>
    </lineage>
</organism>
<feature type="non-terminal residue" evidence="4">
    <location>
        <position position="1"/>
    </location>
</feature>
<dbReference type="Pfam" id="PF09479">
    <property type="entry name" value="Flg_new"/>
    <property type="match status" value="4"/>
</dbReference>
<dbReference type="NCBIfam" id="TIGR02543">
    <property type="entry name" value="List_Bact_rpt"/>
    <property type="match status" value="3"/>
</dbReference>
<proteinExistence type="predicted"/>
<keyword evidence="5" id="KW-1185">Reference proteome</keyword>
<dbReference type="OrthoDB" id="54164at2157"/>
<evidence type="ECO:0000313" key="5">
    <source>
        <dbReference type="Proteomes" id="UP000294855"/>
    </source>
</evidence>
<sequence length="570" mass="63140">NDGSGLTQTEQKFETNEVTLKTAAEFGWTVNGKKFAGWTTDAAGNTPVADPFIMPAAATTVYAKWADATEYALTYDKNDGSGLTQTEQKFETNEVTLKTAAEFGWTVDGKKFAGWTTDAAGNTPVADPFIMPAAATTVYAKWIAESDIRYTITYNPNGADGTPTPVEEIYGFKENVRIYNADELGFAKSGETFTGWNTAADGTGTTYHINQMFVIEDDLELYAQWSTESLFRVNYHPNGADNAQDTNPMIVYYKDTEKAAITPPGETETGFKKLNMKLSGWSKTTTGEVLYRASQSADMSLETSPLDLYACWTQGDYKVTYTTDGNLESDGDQLPEGNWYDEDERVDVSKGTDMIRVGYEYNGWKANTFVDVDPSSTTDTFTGDGTEYFYMPAQDVTLKAEWVDRTGETFTVMYDGNGYSGTGIPSDSTSYKYNEKVTVESHTMSYSGYNFVGWSTEQNGGTVYQQDQEFRITKDTTLYAKWSKTGGNNGGNDNGSAEVVDPEQPEKPHPPEKPDVPDKPGNSDESTPGYEDNDNAGTIALIFVIAWMTIAIAIFTYRWRDEDEKDRENR</sequence>
<name>A0A484F6C7_9EURY</name>
<keyword evidence="3" id="KW-0472">Membrane</keyword>
<keyword evidence="3" id="KW-0812">Transmembrane</keyword>
<dbReference type="EMBL" id="SNYS01000006">
    <property type="protein sequence ID" value="TDQ70082.1"/>
    <property type="molecule type" value="Genomic_DNA"/>
</dbReference>
<feature type="region of interest" description="Disordered" evidence="2">
    <location>
        <begin position="483"/>
        <end position="534"/>
    </location>
</feature>
<feature type="compositionally biased region" description="Basic and acidic residues" evidence="2">
    <location>
        <begin position="504"/>
        <end position="522"/>
    </location>
</feature>